<gene>
    <name evidence="3" type="ORF">OCK72_10380</name>
</gene>
<accession>A0ABT4DNT7</accession>
<dbReference type="RefSeq" id="WP_265152758.1">
    <property type="nucleotide sequence ID" value="NZ_JAOXXL010000041.1"/>
</dbReference>
<evidence type="ECO:0000256" key="2">
    <source>
        <dbReference type="SAM" id="Phobius"/>
    </source>
</evidence>
<keyword evidence="2" id="KW-1133">Transmembrane helix</keyword>
<organism evidence="3 4">
    <name type="scientific">Fusobacterium simiae</name>
    <dbReference type="NCBI Taxonomy" id="855"/>
    <lineage>
        <taxon>Bacteria</taxon>
        <taxon>Fusobacteriati</taxon>
        <taxon>Fusobacteriota</taxon>
        <taxon>Fusobacteriia</taxon>
        <taxon>Fusobacteriales</taxon>
        <taxon>Fusobacteriaceae</taxon>
        <taxon>Fusobacterium</taxon>
    </lineage>
</organism>
<dbReference type="PANTHER" id="PTHR40278:SF1">
    <property type="entry name" value="DNA UTILIZATION PROTEIN HOFN"/>
    <property type="match status" value="1"/>
</dbReference>
<reference evidence="3" key="1">
    <citation type="submission" date="2022-09" db="EMBL/GenBank/DDBJ databases">
        <authorList>
            <person name="Zoaiter M."/>
        </authorList>
    </citation>
    <scope>NUCLEOTIDE SEQUENCE</scope>
    <source>
        <strain evidence="3">DSM 19848</strain>
    </source>
</reference>
<dbReference type="Proteomes" id="UP001062738">
    <property type="component" value="Unassembled WGS sequence"/>
</dbReference>
<evidence type="ECO:0000313" key="3">
    <source>
        <dbReference type="EMBL" id="MCY7009031.1"/>
    </source>
</evidence>
<evidence type="ECO:0000256" key="1">
    <source>
        <dbReference type="SAM" id="Coils"/>
    </source>
</evidence>
<comment type="caution">
    <text evidence="3">The sequence shown here is derived from an EMBL/GenBank/DDBJ whole genome shotgun (WGS) entry which is preliminary data.</text>
</comment>
<protein>
    <submittedName>
        <fullName evidence="3">Fimbrial assembly protein</fullName>
    </submittedName>
</protein>
<keyword evidence="4" id="KW-1185">Reference proteome</keyword>
<evidence type="ECO:0000313" key="4">
    <source>
        <dbReference type="Proteomes" id="UP001062738"/>
    </source>
</evidence>
<proteinExistence type="predicted"/>
<dbReference type="EMBL" id="JAOXXL010000041">
    <property type="protein sequence ID" value="MCY7009031.1"/>
    <property type="molecule type" value="Genomic_DNA"/>
</dbReference>
<name>A0ABT4DNT7_FUSSI</name>
<sequence>MFKKILPLSHIDEVENKGKNTILKLENKFFSVFKIQVESIINEEDRIEKIEDRLEIIFPRYNSDDFILRYEIIKKDRKKESIAVYLLDLSLLNDYIIDDMKDYGFISIIPSFFVCREKKSSNHYFNFDISETMLVVTEYMNNNILDISTFKLSKSSFNEYEEEVDIEDKYSIVSTYLVNIEDDIEIVFTGDKINFNELDLTNKNYLYFDVKSLDFTKYLNFLPDDIKNRYSLYYVNTKYFYFLLIISILTVLSTIILYHNIHKSEEKLEQLEIESSSLEDEINEARNEMEEIEKQHKELLEFIEKEEYKDFKISSFLEELSYLCPNGIKIFSIEYDENKIFNIEGSTGKVDNVVKFLENITKSENFKLYNYDYILRKENEIEFKLEVKYF</sequence>
<dbReference type="InterPro" id="IPR052534">
    <property type="entry name" value="Extracell_DNA_Util/SecSys_Comp"/>
</dbReference>
<feature type="coiled-coil region" evidence="1">
    <location>
        <begin position="261"/>
        <end position="309"/>
    </location>
</feature>
<feature type="transmembrane region" description="Helical" evidence="2">
    <location>
        <begin position="239"/>
        <end position="258"/>
    </location>
</feature>
<dbReference type="PANTHER" id="PTHR40278">
    <property type="entry name" value="DNA UTILIZATION PROTEIN HOFN"/>
    <property type="match status" value="1"/>
</dbReference>
<keyword evidence="1" id="KW-0175">Coiled coil</keyword>
<keyword evidence="2" id="KW-0472">Membrane</keyword>
<keyword evidence="2" id="KW-0812">Transmembrane</keyword>